<dbReference type="STRING" id="1936003.STSP2_00536"/>
<evidence type="ECO:0000313" key="2">
    <source>
        <dbReference type="EMBL" id="AQT67392.1"/>
    </source>
</evidence>
<feature type="compositionally biased region" description="Basic and acidic residues" evidence="1">
    <location>
        <begin position="171"/>
        <end position="183"/>
    </location>
</feature>
<accession>A0A1U9NHI5</accession>
<dbReference type="EMBL" id="CP019791">
    <property type="protein sequence ID" value="AQT67392.1"/>
    <property type="molecule type" value="Genomic_DNA"/>
</dbReference>
<protein>
    <submittedName>
        <fullName evidence="2">Uncharacterized protein</fullName>
    </submittedName>
</protein>
<dbReference type="OrthoDB" id="280857at2"/>
<sequence>MKLAHVENPTKYKGLYIIDYGDHSSIGYTADEVAQILESEQYANVKVYKIRRAYPDGQMELKGVPAETFHLEMGMFFYAHNEKIARKQYDRLIEDTQTHPAPARAVVQLAKLDAQTYVTALIFPAEHNDEFSSWLIDCDYRTTGQVTGGVSALIEYRSRGPQIIESTQLHAPDRQDRPAEELFAKTGEAVQR</sequence>
<organism evidence="2 3">
    <name type="scientific">Anaerohalosphaera lusitana</name>
    <dbReference type="NCBI Taxonomy" id="1936003"/>
    <lineage>
        <taxon>Bacteria</taxon>
        <taxon>Pseudomonadati</taxon>
        <taxon>Planctomycetota</taxon>
        <taxon>Phycisphaerae</taxon>
        <taxon>Sedimentisphaerales</taxon>
        <taxon>Anaerohalosphaeraceae</taxon>
        <taxon>Anaerohalosphaera</taxon>
    </lineage>
</organism>
<feature type="region of interest" description="Disordered" evidence="1">
    <location>
        <begin position="170"/>
        <end position="192"/>
    </location>
</feature>
<dbReference type="KEGG" id="alus:STSP2_00536"/>
<reference evidence="3" key="1">
    <citation type="submission" date="2017-02" db="EMBL/GenBank/DDBJ databases">
        <title>Comparative genomics and description of representatives of a novel lineage of planctomycetes thriving in anoxic sediments.</title>
        <authorList>
            <person name="Spring S."/>
            <person name="Bunk B."/>
            <person name="Sproer C."/>
        </authorList>
    </citation>
    <scope>NUCLEOTIDE SEQUENCE [LARGE SCALE GENOMIC DNA]</scope>
    <source>
        <strain evidence="3">ST-NAGAB-D1</strain>
    </source>
</reference>
<dbReference type="AlphaFoldDB" id="A0A1U9NHI5"/>
<dbReference type="Proteomes" id="UP000189674">
    <property type="component" value="Chromosome"/>
</dbReference>
<keyword evidence="3" id="KW-1185">Reference proteome</keyword>
<dbReference type="RefSeq" id="WP_146659599.1">
    <property type="nucleotide sequence ID" value="NZ_CP019791.1"/>
</dbReference>
<proteinExistence type="predicted"/>
<evidence type="ECO:0000313" key="3">
    <source>
        <dbReference type="Proteomes" id="UP000189674"/>
    </source>
</evidence>
<evidence type="ECO:0000256" key="1">
    <source>
        <dbReference type="SAM" id="MobiDB-lite"/>
    </source>
</evidence>
<name>A0A1U9NHI5_9BACT</name>
<gene>
    <name evidence="2" type="ORF">STSP2_00536</name>
</gene>